<comment type="caution">
    <text evidence="2">The sequence shown here is derived from an EMBL/GenBank/DDBJ whole genome shotgun (WGS) entry which is preliminary data.</text>
</comment>
<dbReference type="Proteomes" id="UP001501479">
    <property type="component" value="Unassembled WGS sequence"/>
</dbReference>
<accession>A0ABP7DA98</accession>
<evidence type="ECO:0000313" key="3">
    <source>
        <dbReference type="Proteomes" id="UP001501479"/>
    </source>
</evidence>
<dbReference type="Gene3D" id="2.40.10.220">
    <property type="entry name" value="predicted glycosyltransferase like domains"/>
    <property type="match status" value="1"/>
</dbReference>
<dbReference type="RefSeq" id="WP_344962083.1">
    <property type="nucleotide sequence ID" value="NZ_BAABDS010000006.1"/>
</dbReference>
<sequence length="758" mass="85829">MDLSPYKTLLNKLVPLSYHHELDGLLDNLLPGADAETRFKLQAEVRRLTSSCLRVLDLRSLFPEQCRLVRHQGLDHWLPEPLELRFRALLNDFNGDYTRGLYEALIAELATLRKLPAQFNTPPWHLPAMGVRRKEHRLRFVTPVWLHLDKEPLQGNSLDISVGGLLVQLSAPQALPKQVMVSFPELAKQPGLSCLATPQPYRVSPSQDEPGRLKMQSLDEDPERQQALTQFIEQSRPRYGLDAEDLYTTVQAQCWGQALLETSLSLSLFFDKQGELQNALTNRQSGKTLSLWQQDTPGDLLTTLLSPERILRMSRQSQGSLLLYVFRHRGQSQSFHFVADQHELEQHQAYSVFISEGLKAGTLQCYYLSLRSVHFTDQAIETLDLQGMRQLQQLQWQLWLTPLPVQIAPAPAEGNIQQLASFIRKARQRSITVTPVGRQASKRQEARFKYQSGVELTIAGQVHAGHTEDLSNCGLQISLAKPIRLDIPCLVNVNLLELSTRSRQWKLKKLPYRVINQSGNGRVLHLRIEGPRETHPGFQFFSALLEQNQDKLRARPESNHTPTWLSWLNRQTLQQPPAPTFMLGRNDGGFYVQGAIACLAQGDLMSFLSNEYQQAHFSRLVSRQLLQSIITELLRPTGKSHQSLEIWTATAADGGGKTWQRLAPDAGQRAFLLNPEQAKELRVSLLIVNRLQLRQLDYVVPERNSLTQTSLHKAQLLEQQLAELAAMSQLFDITDMVRWRQTLTAPAAAPAPLPDSTG</sequence>
<name>A0ABP7DA98_9GAMM</name>
<dbReference type="InterPro" id="IPR009875">
    <property type="entry name" value="PilZ_domain"/>
</dbReference>
<keyword evidence="3" id="KW-1185">Reference proteome</keyword>
<dbReference type="SUPFAM" id="SSF141371">
    <property type="entry name" value="PilZ domain-like"/>
    <property type="match status" value="2"/>
</dbReference>
<feature type="domain" description="PilZ" evidence="1">
    <location>
        <begin position="442"/>
        <end position="532"/>
    </location>
</feature>
<evidence type="ECO:0000313" key="2">
    <source>
        <dbReference type="EMBL" id="GAA3701539.1"/>
    </source>
</evidence>
<dbReference type="Pfam" id="PF07238">
    <property type="entry name" value="PilZ"/>
    <property type="match status" value="2"/>
</dbReference>
<proteinExistence type="predicted"/>
<protein>
    <recommendedName>
        <fullName evidence="1">PilZ domain-containing protein</fullName>
    </recommendedName>
</protein>
<evidence type="ECO:0000259" key="1">
    <source>
        <dbReference type="Pfam" id="PF07238"/>
    </source>
</evidence>
<reference evidence="3" key="1">
    <citation type="journal article" date="2019" name="Int. J. Syst. Evol. Microbiol.">
        <title>The Global Catalogue of Microorganisms (GCM) 10K type strain sequencing project: providing services to taxonomists for standard genome sequencing and annotation.</title>
        <authorList>
            <consortium name="The Broad Institute Genomics Platform"/>
            <consortium name="The Broad Institute Genome Sequencing Center for Infectious Disease"/>
            <person name="Wu L."/>
            <person name="Ma J."/>
        </authorList>
    </citation>
    <scope>NUCLEOTIDE SEQUENCE [LARGE SCALE GENOMIC DNA]</scope>
    <source>
        <strain evidence="3">JCM 17329</strain>
    </source>
</reference>
<organism evidence="2 3">
    <name type="scientific">Oceanisphaera sediminis</name>
    <dbReference type="NCBI Taxonomy" id="981381"/>
    <lineage>
        <taxon>Bacteria</taxon>
        <taxon>Pseudomonadati</taxon>
        <taxon>Pseudomonadota</taxon>
        <taxon>Gammaproteobacteria</taxon>
        <taxon>Aeromonadales</taxon>
        <taxon>Aeromonadaceae</taxon>
        <taxon>Oceanisphaera</taxon>
    </lineage>
</organism>
<feature type="domain" description="PilZ" evidence="1">
    <location>
        <begin position="132"/>
        <end position="233"/>
    </location>
</feature>
<dbReference type="EMBL" id="BAABDS010000006">
    <property type="protein sequence ID" value="GAA3701539.1"/>
    <property type="molecule type" value="Genomic_DNA"/>
</dbReference>
<gene>
    <name evidence="2" type="ORF">GCM10022421_05020</name>
</gene>